<feature type="domain" description="Dihydrodipicolinate reductase N-terminal" evidence="3">
    <location>
        <begin position="6"/>
        <end position="72"/>
    </location>
</feature>
<evidence type="ECO:0000259" key="3">
    <source>
        <dbReference type="Pfam" id="PF01113"/>
    </source>
</evidence>
<evidence type="ECO:0000313" key="6">
    <source>
        <dbReference type="Proteomes" id="UP000188929"/>
    </source>
</evidence>
<evidence type="ECO:0000259" key="4">
    <source>
        <dbReference type="Pfam" id="PF19328"/>
    </source>
</evidence>
<evidence type="ECO:0000313" key="5">
    <source>
        <dbReference type="EMBL" id="ONH28715.1"/>
    </source>
</evidence>
<dbReference type="RefSeq" id="WP_076818557.1">
    <property type="nucleotide sequence ID" value="NZ_MOMC01000038.1"/>
</dbReference>
<proteinExistence type="predicted"/>
<dbReference type="AlphaFoldDB" id="A0A1V2IAQ0"/>
<dbReference type="GO" id="GO:0009089">
    <property type="term" value="P:lysine biosynthetic process via diaminopimelate"/>
    <property type="evidence" value="ECO:0007669"/>
    <property type="project" value="InterPro"/>
</dbReference>
<dbReference type="SUPFAM" id="SSF51735">
    <property type="entry name" value="NAD(P)-binding Rossmann-fold domains"/>
    <property type="match status" value="1"/>
</dbReference>
<dbReference type="Pfam" id="PF01113">
    <property type="entry name" value="DapB_N"/>
    <property type="match status" value="1"/>
</dbReference>
<evidence type="ECO:0000256" key="1">
    <source>
        <dbReference type="ARBA" id="ARBA00022857"/>
    </source>
</evidence>
<reference evidence="6" key="1">
    <citation type="submission" date="2016-10" db="EMBL/GenBank/DDBJ databases">
        <title>Frankia sp. NRRL B-16386 Genome sequencing.</title>
        <authorList>
            <person name="Ghodhbane-Gtari F."/>
            <person name="Swanson E."/>
            <person name="Gueddou A."/>
            <person name="Hezbri K."/>
            <person name="Ktari K."/>
            <person name="Nouioui I."/>
            <person name="Morris K."/>
            <person name="Simpson S."/>
            <person name="Abebe-Akele F."/>
            <person name="Thomas K."/>
            <person name="Gtari M."/>
            <person name="Tisa L.S."/>
        </authorList>
    </citation>
    <scope>NUCLEOTIDE SEQUENCE [LARGE SCALE GENOMIC DNA]</scope>
    <source>
        <strain evidence="6">NRRL B-16386</strain>
    </source>
</reference>
<accession>A0A1V2IAQ0</accession>
<keyword evidence="2" id="KW-0560">Oxidoreductase</keyword>
<dbReference type="STRING" id="1834516.BL253_19300"/>
<keyword evidence="1" id="KW-0521">NADP</keyword>
<dbReference type="GO" id="GO:0008839">
    <property type="term" value="F:4-hydroxy-tetrahydrodipicolinate reductase"/>
    <property type="evidence" value="ECO:0007669"/>
    <property type="project" value="InterPro"/>
</dbReference>
<dbReference type="InterPro" id="IPR045760">
    <property type="entry name" value="DAP_DH_C"/>
</dbReference>
<dbReference type="Pfam" id="PF19328">
    <property type="entry name" value="DAP_DH_C"/>
    <property type="match status" value="1"/>
</dbReference>
<name>A0A1V2IAQ0_9ACTN</name>
<comment type="caution">
    <text evidence="5">The sequence shown here is derived from an EMBL/GenBank/DDBJ whole genome shotgun (WGS) entry which is preliminary data.</text>
</comment>
<keyword evidence="6" id="KW-1185">Reference proteome</keyword>
<evidence type="ECO:0000256" key="2">
    <source>
        <dbReference type="ARBA" id="ARBA00023002"/>
    </source>
</evidence>
<dbReference type="InterPro" id="IPR036291">
    <property type="entry name" value="NAD(P)-bd_dom_sf"/>
</dbReference>
<gene>
    <name evidence="5" type="ORF">BL253_19300</name>
</gene>
<sequence>MAVRVVVCYTGGVGSQAIRLLTGEPGLDLVGVLVHHAEKEGRDVGELVGIGPVGLAATRDVDALVALRADCVLWHGLTWEPEVIARFLAAGTNVYSSMGGWWPPFIPAEREILDRACAEGGSTFLAGGNIPGLVSDVLPLFVSGYAGQVEKIRCWQSDYVPHYPGAQQLQGALGMGLPVPEDSSPTEADQGWVWGIRQSAEIVAAGLGFELTDVRVTGKEYAAAFEDAVLQPSGLVVRKGTIAGARWTFTAYCGADGDVPFYEVVNEQTVGLGLAPGWRVREDEPNWKVEISGIPTITCVFDLAFDPGLEPVSALNAARAVNAIPILVAAEPGTKTMLDVPAPRAATLAHRATSVARPAEKRS</sequence>
<dbReference type="InterPro" id="IPR000846">
    <property type="entry name" value="DapB_N"/>
</dbReference>
<organism evidence="5 6">
    <name type="scientific">Pseudofrankia asymbiotica</name>
    <dbReference type="NCBI Taxonomy" id="1834516"/>
    <lineage>
        <taxon>Bacteria</taxon>
        <taxon>Bacillati</taxon>
        <taxon>Actinomycetota</taxon>
        <taxon>Actinomycetes</taxon>
        <taxon>Frankiales</taxon>
        <taxon>Frankiaceae</taxon>
        <taxon>Pseudofrankia</taxon>
    </lineage>
</organism>
<dbReference type="EMBL" id="MOMC01000038">
    <property type="protein sequence ID" value="ONH28715.1"/>
    <property type="molecule type" value="Genomic_DNA"/>
</dbReference>
<dbReference type="Proteomes" id="UP000188929">
    <property type="component" value="Unassembled WGS sequence"/>
</dbReference>
<protein>
    <submittedName>
        <fullName evidence="5">Dihydrodipicolinate reductase</fullName>
    </submittedName>
</protein>
<dbReference type="OrthoDB" id="4759936at2"/>
<dbReference type="Gene3D" id="3.40.50.720">
    <property type="entry name" value="NAD(P)-binding Rossmann-like Domain"/>
    <property type="match status" value="1"/>
</dbReference>
<feature type="domain" description="2,4-diaminopentanoate dehydrogenase C-terminal" evidence="4">
    <location>
        <begin position="190"/>
        <end position="349"/>
    </location>
</feature>